<reference evidence="2 3" key="1">
    <citation type="submission" date="2023-11" db="EMBL/GenBank/DDBJ databases">
        <title>MicrobeMod: A computational toolkit for identifying prokaryotic methylation and restriction-modification with nanopore sequencing.</title>
        <authorList>
            <person name="Crits-Christoph A."/>
            <person name="Kang S.C."/>
            <person name="Lee H."/>
            <person name="Ostrov N."/>
        </authorList>
    </citation>
    <scope>NUCLEOTIDE SEQUENCE [LARGE SCALE GENOMIC DNA]</scope>
    <source>
        <strain evidence="2 3">DSMZ 700</strain>
    </source>
</reference>
<gene>
    <name evidence="2" type="ORF">SIL87_10005</name>
</gene>
<dbReference type="InterPro" id="IPR021327">
    <property type="entry name" value="DUF2934"/>
</dbReference>
<sequence length="81" mass="9010">MSLVEPDQPPSQPDDNHDESDRHQSIRERAYRLWQDAGSPADRDDEFWHQAETEIKNPPAPPPAKPSPTGATRTGKPGRAA</sequence>
<evidence type="ECO:0000256" key="1">
    <source>
        <dbReference type="SAM" id="MobiDB-lite"/>
    </source>
</evidence>
<accession>A0AAW9DR46</accession>
<feature type="region of interest" description="Disordered" evidence="1">
    <location>
        <begin position="1"/>
        <end position="81"/>
    </location>
</feature>
<dbReference type="Pfam" id="PF11154">
    <property type="entry name" value="DUF2934"/>
    <property type="match status" value="1"/>
</dbReference>
<proteinExistence type="predicted"/>
<protein>
    <submittedName>
        <fullName evidence="2">DUF2934 domain-containing protein</fullName>
    </submittedName>
</protein>
<feature type="compositionally biased region" description="Basic and acidic residues" evidence="1">
    <location>
        <begin position="46"/>
        <end position="55"/>
    </location>
</feature>
<evidence type="ECO:0000313" key="3">
    <source>
        <dbReference type="Proteomes" id="UP001279553"/>
    </source>
</evidence>
<dbReference type="EMBL" id="JAWXYB010000018">
    <property type="protein sequence ID" value="MDX5931096.1"/>
    <property type="molecule type" value="Genomic_DNA"/>
</dbReference>
<name>A0AAW9DR46_ACIAO</name>
<comment type="caution">
    <text evidence="2">The sequence shown here is derived from an EMBL/GenBank/DDBJ whole genome shotgun (WGS) entry which is preliminary data.</text>
</comment>
<evidence type="ECO:0000313" key="2">
    <source>
        <dbReference type="EMBL" id="MDX5931096.1"/>
    </source>
</evidence>
<keyword evidence="3" id="KW-1185">Reference proteome</keyword>
<organism evidence="2 3">
    <name type="scientific">Acidiphilium acidophilum</name>
    <name type="common">Thiobacillus acidophilus</name>
    <dbReference type="NCBI Taxonomy" id="76588"/>
    <lineage>
        <taxon>Bacteria</taxon>
        <taxon>Pseudomonadati</taxon>
        <taxon>Pseudomonadota</taxon>
        <taxon>Alphaproteobacteria</taxon>
        <taxon>Acetobacterales</taxon>
        <taxon>Acidocellaceae</taxon>
        <taxon>Acidiphilium</taxon>
    </lineage>
</organism>
<dbReference type="AlphaFoldDB" id="A0AAW9DR46"/>
<dbReference type="Proteomes" id="UP001279553">
    <property type="component" value="Unassembled WGS sequence"/>
</dbReference>
<feature type="compositionally biased region" description="Basic and acidic residues" evidence="1">
    <location>
        <begin position="19"/>
        <end position="31"/>
    </location>
</feature>
<dbReference type="RefSeq" id="WP_319614014.1">
    <property type="nucleotide sequence ID" value="NZ_JAWXYB010000018.1"/>
</dbReference>